<keyword evidence="6" id="KW-1185">Reference proteome</keyword>
<dbReference type="SMART" id="SM00448">
    <property type="entry name" value="REC"/>
    <property type="match status" value="1"/>
</dbReference>
<proteinExistence type="predicted"/>
<sequence>MNQQPKTREDSDDDDYALEKPRLLIVDDSPTMCRAMSRLLADDFRVVEANDGEAAWDIISSDTTIQTVFTDLMMPEMNGFQLLRLIRESVHPRINQLPVVIVTGHGDDERMRRQAMRLGATDFITKPFDSLQLRARARSAAHLDQTTRKLQQATKALELESTIDPLTGLANRHYLMKHGPEMLSYAIRHATPISLLRISVDQYDALERSKGAALAEKVLNNIARLISSSVRPEDTTARIGRAEFAVLMLGTLPGAARQAGLRIHQLMRKTGYRTGSAHFHMTVSEGLVSPALTATLRFDEVLKVAESRLGKAMREGGDKIVFAAAEGKTAKSAPPADALTLDEALVLLRAGQLDKLRPQVRRLLARVFPLLVYGNREMGLEFEPCLRTLRDHLKAPARKS</sequence>
<dbReference type="PANTHER" id="PTHR44591:SF3">
    <property type="entry name" value="RESPONSE REGULATORY DOMAIN-CONTAINING PROTEIN"/>
    <property type="match status" value="1"/>
</dbReference>
<feature type="domain" description="Response regulatory" evidence="3">
    <location>
        <begin position="22"/>
        <end position="141"/>
    </location>
</feature>
<evidence type="ECO:0000259" key="4">
    <source>
        <dbReference type="PROSITE" id="PS50887"/>
    </source>
</evidence>
<dbReference type="InterPro" id="IPR029787">
    <property type="entry name" value="Nucleotide_cyclase"/>
</dbReference>
<dbReference type="KEGG" id="afy:BW247_00160"/>
<dbReference type="PANTHER" id="PTHR44591">
    <property type="entry name" value="STRESS RESPONSE REGULATOR PROTEIN 1"/>
    <property type="match status" value="1"/>
</dbReference>
<dbReference type="GO" id="GO:0000160">
    <property type="term" value="P:phosphorelay signal transduction system"/>
    <property type="evidence" value="ECO:0007669"/>
    <property type="project" value="InterPro"/>
</dbReference>
<name>A0A1P8UCX8_9GAMM</name>
<dbReference type="InterPro" id="IPR000160">
    <property type="entry name" value="GGDEF_dom"/>
</dbReference>
<evidence type="ECO:0000256" key="2">
    <source>
        <dbReference type="PROSITE-ProRule" id="PRU00169"/>
    </source>
</evidence>
<dbReference type="InterPro" id="IPR011006">
    <property type="entry name" value="CheY-like_superfamily"/>
</dbReference>
<dbReference type="PROSITE" id="PS50110">
    <property type="entry name" value="RESPONSE_REGULATORY"/>
    <property type="match status" value="1"/>
</dbReference>
<dbReference type="OrthoDB" id="9812260at2"/>
<dbReference type="Gene3D" id="3.30.70.270">
    <property type="match status" value="1"/>
</dbReference>
<keyword evidence="1 2" id="KW-0597">Phosphoprotein</keyword>
<dbReference type="Gene3D" id="3.40.50.2300">
    <property type="match status" value="1"/>
</dbReference>
<dbReference type="EMBL" id="CP019434">
    <property type="protein sequence ID" value="APZ41711.1"/>
    <property type="molecule type" value="Genomic_DNA"/>
</dbReference>
<dbReference type="InterPro" id="IPR050595">
    <property type="entry name" value="Bact_response_regulator"/>
</dbReference>
<evidence type="ECO:0000259" key="3">
    <source>
        <dbReference type="PROSITE" id="PS50110"/>
    </source>
</evidence>
<accession>A0A1P8UCX8</accession>
<dbReference type="InterPro" id="IPR043128">
    <property type="entry name" value="Rev_trsase/Diguanyl_cyclase"/>
</dbReference>
<feature type="modified residue" description="4-aspartylphosphate" evidence="2">
    <location>
        <position position="71"/>
    </location>
</feature>
<dbReference type="SUPFAM" id="SSF55073">
    <property type="entry name" value="Nucleotide cyclase"/>
    <property type="match status" value="1"/>
</dbReference>
<organism evidence="5 6">
    <name type="scientific">Acidihalobacter ferrooxydans</name>
    <dbReference type="NCBI Taxonomy" id="1765967"/>
    <lineage>
        <taxon>Bacteria</taxon>
        <taxon>Pseudomonadati</taxon>
        <taxon>Pseudomonadota</taxon>
        <taxon>Gammaproteobacteria</taxon>
        <taxon>Chromatiales</taxon>
        <taxon>Ectothiorhodospiraceae</taxon>
        <taxon>Acidihalobacter</taxon>
    </lineage>
</organism>
<dbReference type="Proteomes" id="UP000243807">
    <property type="component" value="Chromosome"/>
</dbReference>
<feature type="domain" description="GGDEF" evidence="4">
    <location>
        <begin position="191"/>
        <end position="325"/>
    </location>
</feature>
<gene>
    <name evidence="5" type="ORF">BW247_00160</name>
</gene>
<dbReference type="STRING" id="1765967.BW247_00160"/>
<reference evidence="5 6" key="1">
    <citation type="submission" date="2017-01" db="EMBL/GenBank/DDBJ databases">
        <title>Draft sequence of Acidihalobacter ferrooxidans strain DSM 14175 (strain V8).</title>
        <authorList>
            <person name="Khaleque H.N."/>
            <person name="Ramsay J.P."/>
            <person name="Murphy R.J.T."/>
            <person name="Kaksonen A.H."/>
            <person name="Boxall N.J."/>
            <person name="Watkin E.L.J."/>
        </authorList>
    </citation>
    <scope>NUCLEOTIDE SEQUENCE [LARGE SCALE GENOMIC DNA]</scope>
    <source>
        <strain evidence="5 6">V8</strain>
    </source>
</reference>
<dbReference type="PROSITE" id="PS50887">
    <property type="entry name" value="GGDEF"/>
    <property type="match status" value="1"/>
</dbReference>
<dbReference type="NCBIfam" id="TIGR00254">
    <property type="entry name" value="GGDEF"/>
    <property type="match status" value="1"/>
</dbReference>
<dbReference type="SUPFAM" id="SSF52172">
    <property type="entry name" value="CheY-like"/>
    <property type="match status" value="1"/>
</dbReference>
<evidence type="ECO:0000256" key="1">
    <source>
        <dbReference type="ARBA" id="ARBA00022553"/>
    </source>
</evidence>
<dbReference type="CDD" id="cd01949">
    <property type="entry name" value="GGDEF"/>
    <property type="match status" value="1"/>
</dbReference>
<dbReference type="SMART" id="SM00267">
    <property type="entry name" value="GGDEF"/>
    <property type="match status" value="1"/>
</dbReference>
<dbReference type="AlphaFoldDB" id="A0A1P8UCX8"/>
<evidence type="ECO:0000313" key="6">
    <source>
        <dbReference type="Proteomes" id="UP000243807"/>
    </source>
</evidence>
<dbReference type="RefSeq" id="WP_076835042.1">
    <property type="nucleotide sequence ID" value="NZ_CP019434.1"/>
</dbReference>
<dbReference type="InterPro" id="IPR001789">
    <property type="entry name" value="Sig_transdc_resp-reg_receiver"/>
</dbReference>
<evidence type="ECO:0000313" key="5">
    <source>
        <dbReference type="EMBL" id="APZ41711.1"/>
    </source>
</evidence>
<dbReference type="Pfam" id="PF00990">
    <property type="entry name" value="GGDEF"/>
    <property type="match status" value="1"/>
</dbReference>
<protein>
    <submittedName>
        <fullName evidence="5">Diguanylate cyclase response regulator</fullName>
    </submittedName>
</protein>
<dbReference type="Pfam" id="PF00072">
    <property type="entry name" value="Response_reg"/>
    <property type="match status" value="1"/>
</dbReference>